<gene>
    <name evidence="2" type="ORF">AVEN_16352_1</name>
</gene>
<feature type="region of interest" description="Disordered" evidence="1">
    <location>
        <begin position="73"/>
        <end position="101"/>
    </location>
</feature>
<protein>
    <recommendedName>
        <fullName evidence="4">HTH psq-type domain-containing protein</fullName>
    </recommendedName>
</protein>
<keyword evidence="3" id="KW-1185">Reference proteome</keyword>
<dbReference type="Proteomes" id="UP000499080">
    <property type="component" value="Unassembled WGS sequence"/>
</dbReference>
<dbReference type="EMBL" id="BGPR01001505">
    <property type="protein sequence ID" value="GBM55537.1"/>
    <property type="molecule type" value="Genomic_DNA"/>
</dbReference>
<proteinExistence type="predicted"/>
<accession>A0A4Y2GQW0</accession>
<reference evidence="2 3" key="1">
    <citation type="journal article" date="2019" name="Sci. Rep.">
        <title>Orb-weaving spider Araneus ventricosus genome elucidates the spidroin gene catalogue.</title>
        <authorList>
            <person name="Kono N."/>
            <person name="Nakamura H."/>
            <person name="Ohtoshi R."/>
            <person name="Moran D.A.P."/>
            <person name="Shinohara A."/>
            <person name="Yoshida Y."/>
            <person name="Fujiwara M."/>
            <person name="Mori M."/>
            <person name="Tomita M."/>
            <person name="Arakawa K."/>
        </authorList>
    </citation>
    <scope>NUCLEOTIDE SEQUENCE [LARGE SCALE GENOMIC DNA]</scope>
</reference>
<evidence type="ECO:0000256" key="1">
    <source>
        <dbReference type="SAM" id="MobiDB-lite"/>
    </source>
</evidence>
<sequence>MSRRKSLSSKEKNVIHHEVEKGVKKKDIALKFAKGKKEIKDDVPIDDFLSLDSEVETSETLTELDILDSVKSKNNTAMNCDEDEDDEDGNYHDAENQQTFE</sequence>
<dbReference type="OrthoDB" id="6628615at2759"/>
<comment type="caution">
    <text evidence="2">The sequence shown here is derived from an EMBL/GenBank/DDBJ whole genome shotgun (WGS) entry which is preliminary data.</text>
</comment>
<evidence type="ECO:0000313" key="3">
    <source>
        <dbReference type="Proteomes" id="UP000499080"/>
    </source>
</evidence>
<dbReference type="AlphaFoldDB" id="A0A4Y2GQW0"/>
<name>A0A4Y2GQW0_ARAVE</name>
<evidence type="ECO:0008006" key="4">
    <source>
        <dbReference type="Google" id="ProtNLM"/>
    </source>
</evidence>
<organism evidence="2 3">
    <name type="scientific">Araneus ventricosus</name>
    <name type="common">Orbweaver spider</name>
    <name type="synonym">Epeira ventricosa</name>
    <dbReference type="NCBI Taxonomy" id="182803"/>
    <lineage>
        <taxon>Eukaryota</taxon>
        <taxon>Metazoa</taxon>
        <taxon>Ecdysozoa</taxon>
        <taxon>Arthropoda</taxon>
        <taxon>Chelicerata</taxon>
        <taxon>Arachnida</taxon>
        <taxon>Araneae</taxon>
        <taxon>Araneomorphae</taxon>
        <taxon>Entelegynae</taxon>
        <taxon>Araneoidea</taxon>
        <taxon>Araneidae</taxon>
        <taxon>Araneus</taxon>
    </lineage>
</organism>
<evidence type="ECO:0000313" key="2">
    <source>
        <dbReference type="EMBL" id="GBM55537.1"/>
    </source>
</evidence>